<dbReference type="AlphaFoldDB" id="A0A8S4BUN4"/>
<dbReference type="InterPro" id="IPR013852">
    <property type="entry name" value="Transl_elong_P/YeiP_CS"/>
</dbReference>
<dbReference type="InterPro" id="IPR015365">
    <property type="entry name" value="Elong-fact-P_C"/>
</dbReference>
<dbReference type="FunFam" id="2.40.50.140:FF:000009">
    <property type="entry name" value="Elongation factor P"/>
    <property type="match status" value="1"/>
</dbReference>
<dbReference type="InterPro" id="IPR011768">
    <property type="entry name" value="Transl_elongation_fac_P"/>
</dbReference>
<dbReference type="InterPro" id="IPR013185">
    <property type="entry name" value="Transl_elong_KOW-like"/>
</dbReference>
<dbReference type="GO" id="GO:0005829">
    <property type="term" value="C:cytosol"/>
    <property type="evidence" value="ECO:0007669"/>
    <property type="project" value="UniProtKB-ARBA"/>
</dbReference>
<evidence type="ECO:0000313" key="10">
    <source>
        <dbReference type="Proteomes" id="UP000837675"/>
    </source>
</evidence>
<dbReference type="SUPFAM" id="SSF50249">
    <property type="entry name" value="Nucleic acid-binding proteins"/>
    <property type="match status" value="2"/>
</dbReference>
<evidence type="ECO:0000259" key="8">
    <source>
        <dbReference type="SMART" id="SM01185"/>
    </source>
</evidence>
<dbReference type="Pfam" id="PF01132">
    <property type="entry name" value="EFP"/>
    <property type="match status" value="1"/>
</dbReference>
<comment type="similarity">
    <text evidence="3">Belongs to the elongation factor P family.</text>
</comment>
<dbReference type="GO" id="GO:0003746">
    <property type="term" value="F:translation elongation factor activity"/>
    <property type="evidence" value="ECO:0007669"/>
    <property type="project" value="UniProtKB-KW"/>
</dbReference>
<evidence type="ECO:0000259" key="7">
    <source>
        <dbReference type="SMART" id="SM00841"/>
    </source>
</evidence>
<reference evidence="9" key="1">
    <citation type="submission" date="2021-06" db="EMBL/GenBank/DDBJ databases">
        <authorList>
            <person name="Nardi T."/>
            <person name="Nardi T."/>
        </authorList>
    </citation>
    <scope>NUCLEOTIDE SEQUENCE</scope>
</reference>
<dbReference type="Gene3D" id="2.40.50.140">
    <property type="entry name" value="Nucleic acid-binding proteins"/>
    <property type="match status" value="2"/>
</dbReference>
<dbReference type="InterPro" id="IPR008991">
    <property type="entry name" value="Translation_prot_SH3-like_sf"/>
</dbReference>
<keyword evidence="10" id="KW-1185">Reference proteome</keyword>
<dbReference type="InterPro" id="IPR020599">
    <property type="entry name" value="Transl_elong_fac_P/YeiP"/>
</dbReference>
<evidence type="ECO:0000256" key="3">
    <source>
        <dbReference type="ARBA" id="ARBA00009479"/>
    </source>
</evidence>
<accession>A0A8S4BUN4</accession>
<dbReference type="FunFam" id="2.40.50.140:FF:000004">
    <property type="entry name" value="Elongation factor P"/>
    <property type="match status" value="1"/>
</dbReference>
<dbReference type="InterPro" id="IPR001059">
    <property type="entry name" value="Transl_elong_P/YeiP_cen"/>
</dbReference>
<keyword evidence="6" id="KW-0648">Protein biosynthesis</keyword>
<evidence type="ECO:0000256" key="6">
    <source>
        <dbReference type="ARBA" id="ARBA00022917"/>
    </source>
</evidence>
<keyword evidence="4" id="KW-0963">Cytoplasm</keyword>
<evidence type="ECO:0000256" key="2">
    <source>
        <dbReference type="ARBA" id="ARBA00004815"/>
    </source>
</evidence>
<name>A0A8S4BUN4_9ACAR</name>
<dbReference type="Proteomes" id="UP000837675">
    <property type="component" value="Unassembled WGS sequence"/>
</dbReference>
<dbReference type="PROSITE" id="PS01275">
    <property type="entry name" value="EFP"/>
    <property type="match status" value="1"/>
</dbReference>
<dbReference type="Pfam" id="PF08207">
    <property type="entry name" value="EFP_N"/>
    <property type="match status" value="1"/>
</dbReference>
<keyword evidence="5 9" id="KW-0251">Elongation factor</keyword>
<proteinExistence type="inferred from homology"/>
<dbReference type="Pfam" id="PF09285">
    <property type="entry name" value="Elong-fact-P_C"/>
    <property type="match status" value="1"/>
</dbReference>
<dbReference type="GO" id="GO:0043043">
    <property type="term" value="P:peptide biosynthetic process"/>
    <property type="evidence" value="ECO:0007669"/>
    <property type="project" value="InterPro"/>
</dbReference>
<gene>
    <name evidence="9" type="ORF">MHYMCMPASI_00507</name>
</gene>
<feature type="domain" description="Translation elongation factor P/YeiP central" evidence="8">
    <location>
        <begin position="68"/>
        <end position="122"/>
    </location>
</feature>
<dbReference type="Gene3D" id="2.30.30.30">
    <property type="match status" value="1"/>
</dbReference>
<dbReference type="SMART" id="SM01185">
    <property type="entry name" value="EFP"/>
    <property type="match status" value="1"/>
</dbReference>
<evidence type="ECO:0000256" key="1">
    <source>
        <dbReference type="ARBA" id="ARBA00004496"/>
    </source>
</evidence>
<evidence type="ECO:0000256" key="4">
    <source>
        <dbReference type="ARBA" id="ARBA00022490"/>
    </source>
</evidence>
<dbReference type="PANTHER" id="PTHR30053:SF14">
    <property type="entry name" value="TRANSLATION ELONGATION FACTOR KOW-LIKE DOMAIN-CONTAINING PROTEIN"/>
    <property type="match status" value="1"/>
</dbReference>
<dbReference type="CDD" id="cd04470">
    <property type="entry name" value="S1_EF-P_repeat_1"/>
    <property type="match status" value="1"/>
</dbReference>
<feature type="non-terminal residue" evidence="9">
    <location>
        <position position="1"/>
    </location>
</feature>
<dbReference type="EMBL" id="CAJVAF010000215">
    <property type="protein sequence ID" value="CAG7591910.1"/>
    <property type="molecule type" value="Genomic_DNA"/>
</dbReference>
<dbReference type="CDD" id="cd05794">
    <property type="entry name" value="S1_EF-P_repeat_2"/>
    <property type="match status" value="1"/>
</dbReference>
<evidence type="ECO:0000313" key="9">
    <source>
        <dbReference type="EMBL" id="CAG7591910.1"/>
    </source>
</evidence>
<dbReference type="NCBIfam" id="NF001810">
    <property type="entry name" value="PRK00529.1"/>
    <property type="match status" value="1"/>
</dbReference>
<protein>
    <submittedName>
        <fullName evidence="9">Elongation factor P</fullName>
    </submittedName>
</protein>
<feature type="domain" description="Elongation factor P C-terminal" evidence="7">
    <location>
        <begin position="130"/>
        <end position="185"/>
    </location>
</feature>
<dbReference type="SMART" id="SM00841">
    <property type="entry name" value="Elong-fact-P_C"/>
    <property type="match status" value="1"/>
</dbReference>
<dbReference type="PANTHER" id="PTHR30053">
    <property type="entry name" value="ELONGATION FACTOR P"/>
    <property type="match status" value="1"/>
</dbReference>
<sequence length="186" mass="20835">VKIDANSIRVGNVLEYHGKLWVVLKTMHTQPGKGGAYMQVEMKEMQAGTKTNVRFRSSETVEKAYLDTNDLQYLYTEGNKVALMDMQTYEQVEVDLELIGDLAPFLKEGMNLVVQLYESKPVSVFLPEKVEGIIAECEPVIKGQTATSSYKPAVLENGVRIMVPPFINQGDKILVSTVTLEYLERA</sequence>
<dbReference type="FunFam" id="2.30.30.30:FF:000003">
    <property type="entry name" value="Elongation factor P"/>
    <property type="match status" value="1"/>
</dbReference>
<dbReference type="HAMAP" id="MF_00141">
    <property type="entry name" value="EF_P"/>
    <property type="match status" value="1"/>
</dbReference>
<organism evidence="9 10">
    <name type="scientific">Hyalomma marginatum</name>
    <dbReference type="NCBI Taxonomy" id="34627"/>
    <lineage>
        <taxon>Eukaryota</taxon>
        <taxon>Metazoa</taxon>
        <taxon>Ecdysozoa</taxon>
        <taxon>Arthropoda</taxon>
        <taxon>Chelicerata</taxon>
        <taxon>Arachnida</taxon>
        <taxon>Acari</taxon>
        <taxon>Parasitiformes</taxon>
        <taxon>Ixodida</taxon>
        <taxon>Ixodoidea</taxon>
        <taxon>Ixodidae</taxon>
        <taxon>Hyalomminae</taxon>
        <taxon>Hyalomma</taxon>
    </lineage>
</organism>
<comment type="caution">
    <text evidence="9">The sequence shown here is derived from an EMBL/GenBank/DDBJ whole genome shotgun (WGS) entry which is preliminary data.</text>
</comment>
<dbReference type="InterPro" id="IPR012340">
    <property type="entry name" value="NA-bd_OB-fold"/>
</dbReference>
<dbReference type="NCBIfam" id="TIGR00038">
    <property type="entry name" value="efp"/>
    <property type="match status" value="1"/>
</dbReference>
<dbReference type="PIRSF" id="PIRSF005901">
    <property type="entry name" value="EF-P"/>
    <property type="match status" value="1"/>
</dbReference>
<dbReference type="SUPFAM" id="SSF50104">
    <property type="entry name" value="Translation proteins SH3-like domain"/>
    <property type="match status" value="1"/>
</dbReference>
<comment type="pathway">
    <text evidence="2">Protein biosynthesis; polypeptide chain elongation.</text>
</comment>
<comment type="subcellular location">
    <subcellularLocation>
        <location evidence="1">Cytoplasm</location>
    </subcellularLocation>
</comment>
<evidence type="ECO:0000256" key="5">
    <source>
        <dbReference type="ARBA" id="ARBA00022768"/>
    </source>
</evidence>
<dbReference type="InterPro" id="IPR014722">
    <property type="entry name" value="Rib_uL2_dom2"/>
</dbReference>